<dbReference type="Pfam" id="PF00156">
    <property type="entry name" value="Pribosyltran"/>
    <property type="match status" value="1"/>
</dbReference>
<protein>
    <submittedName>
        <fullName evidence="4">Ribose-phosphate pyrophosphokinase</fullName>
    </submittedName>
</protein>
<keyword evidence="4" id="KW-0418">Kinase</keyword>
<sequence>MKSFVERFLNVLYPPYCVLCGELLSIEEWEMGLCKSCGENIPYLKGNRCKFCGKELEFGEVCHSCLENNPVFERGISAFYYEALKDGIARFKFDGAKKDGKIFGRLMGEFLRSYHKDWIEEIDFMTSVPLHPLKEKERGFNQAEILCSSIHESTGIGYQKNILTRTKPTTPQSKLSAKERRENLRNVFTAQNCEDKCILLVDDILTTGATLNECSRALYRQGAKKVEIFCLSVTR</sequence>
<dbReference type="CDD" id="cd06223">
    <property type="entry name" value="PRTases_typeI"/>
    <property type="match status" value="1"/>
</dbReference>
<dbReference type="STRING" id="36847.CLNEO_25410"/>
<feature type="domain" description="Phosphoribosyltransferase" evidence="2">
    <location>
        <begin position="190"/>
        <end position="231"/>
    </location>
</feature>
<dbReference type="Pfam" id="PF18912">
    <property type="entry name" value="DZR_2"/>
    <property type="match status" value="1"/>
</dbReference>
<keyword evidence="4" id="KW-0808">Transferase</keyword>
<dbReference type="GO" id="GO:0016301">
    <property type="term" value="F:kinase activity"/>
    <property type="evidence" value="ECO:0007669"/>
    <property type="project" value="UniProtKB-KW"/>
</dbReference>
<comment type="similarity">
    <text evidence="1">Belongs to the ComF/GntX family.</text>
</comment>
<dbReference type="OrthoDB" id="9779910at2"/>
<comment type="caution">
    <text evidence="4">The sequence shown here is derived from an EMBL/GenBank/DDBJ whole genome shotgun (WGS) entry which is preliminary data.</text>
</comment>
<dbReference type="Gene3D" id="3.40.50.2020">
    <property type="match status" value="1"/>
</dbReference>
<dbReference type="EMBL" id="LRVM01000011">
    <property type="protein sequence ID" value="KXL52025.1"/>
    <property type="molecule type" value="Genomic_DNA"/>
</dbReference>
<accession>A0A136WBY5</accession>
<evidence type="ECO:0000313" key="5">
    <source>
        <dbReference type="Proteomes" id="UP000070539"/>
    </source>
</evidence>
<evidence type="ECO:0000313" key="4">
    <source>
        <dbReference type="EMBL" id="KXL52025.1"/>
    </source>
</evidence>
<organism evidence="4 5">
    <name type="scientific">Anaerotignum neopropionicum</name>
    <dbReference type="NCBI Taxonomy" id="36847"/>
    <lineage>
        <taxon>Bacteria</taxon>
        <taxon>Bacillati</taxon>
        <taxon>Bacillota</taxon>
        <taxon>Clostridia</taxon>
        <taxon>Lachnospirales</taxon>
        <taxon>Anaerotignaceae</taxon>
        <taxon>Anaerotignum</taxon>
    </lineage>
</organism>
<dbReference type="InterPro" id="IPR000836">
    <property type="entry name" value="PRTase_dom"/>
</dbReference>
<evidence type="ECO:0000259" key="2">
    <source>
        <dbReference type="Pfam" id="PF00156"/>
    </source>
</evidence>
<dbReference type="PANTHER" id="PTHR47505">
    <property type="entry name" value="DNA UTILIZATION PROTEIN YHGH"/>
    <property type="match status" value="1"/>
</dbReference>
<feature type="domain" description="Double zinc ribbon" evidence="3">
    <location>
        <begin position="8"/>
        <end position="66"/>
    </location>
</feature>
<dbReference type="InterPro" id="IPR044005">
    <property type="entry name" value="DZR_2"/>
</dbReference>
<dbReference type="PANTHER" id="PTHR47505:SF1">
    <property type="entry name" value="DNA UTILIZATION PROTEIN YHGH"/>
    <property type="match status" value="1"/>
</dbReference>
<reference evidence="4 5" key="1">
    <citation type="submission" date="2016-01" db="EMBL/GenBank/DDBJ databases">
        <title>Genome sequence of Clostridium neopropionicum X4, DSM-3847.</title>
        <authorList>
            <person name="Poehlein A."/>
            <person name="Beck M.H."/>
            <person name="Bengelsdorf F.R."/>
            <person name="Daniel R."/>
            <person name="Duerre P."/>
        </authorList>
    </citation>
    <scope>NUCLEOTIDE SEQUENCE [LARGE SCALE GENOMIC DNA]</scope>
    <source>
        <strain evidence="4 5">DSM-3847</strain>
    </source>
</reference>
<dbReference type="InterPro" id="IPR051910">
    <property type="entry name" value="ComF/GntX_DNA_util-trans"/>
</dbReference>
<dbReference type="Proteomes" id="UP000070539">
    <property type="component" value="Unassembled WGS sequence"/>
</dbReference>
<dbReference type="SUPFAM" id="SSF53271">
    <property type="entry name" value="PRTase-like"/>
    <property type="match status" value="1"/>
</dbReference>
<keyword evidence="5" id="KW-1185">Reference proteome</keyword>
<gene>
    <name evidence="4" type="primary">prs_1</name>
    <name evidence="4" type="ORF">CLNEO_25410</name>
</gene>
<dbReference type="AlphaFoldDB" id="A0A136WBY5"/>
<dbReference type="InterPro" id="IPR029057">
    <property type="entry name" value="PRTase-like"/>
</dbReference>
<dbReference type="RefSeq" id="WP_066089854.1">
    <property type="nucleotide sequence ID" value="NZ_LRVM01000011.1"/>
</dbReference>
<proteinExistence type="inferred from homology"/>
<name>A0A136WBY5_9FIRM</name>
<evidence type="ECO:0000259" key="3">
    <source>
        <dbReference type="Pfam" id="PF18912"/>
    </source>
</evidence>
<evidence type="ECO:0000256" key="1">
    <source>
        <dbReference type="ARBA" id="ARBA00008007"/>
    </source>
</evidence>